<feature type="transmembrane region" description="Helical" evidence="1">
    <location>
        <begin position="133"/>
        <end position="153"/>
    </location>
</feature>
<dbReference type="EMBL" id="JADINH010000074">
    <property type="protein sequence ID" value="MBO8415436.1"/>
    <property type="molecule type" value="Genomic_DNA"/>
</dbReference>
<dbReference type="PANTHER" id="PTHR34821:SF2">
    <property type="entry name" value="INNER MEMBRANE PROTEIN YDCZ"/>
    <property type="match status" value="1"/>
</dbReference>
<dbReference type="GO" id="GO:0005886">
    <property type="term" value="C:plasma membrane"/>
    <property type="evidence" value="ECO:0007669"/>
    <property type="project" value="TreeGrafter"/>
</dbReference>
<accession>A0A9D9D992</accession>
<feature type="transmembrane region" description="Helical" evidence="1">
    <location>
        <begin position="196"/>
        <end position="216"/>
    </location>
</feature>
<protein>
    <submittedName>
        <fullName evidence="2">DMT family transporter</fullName>
    </submittedName>
</protein>
<gene>
    <name evidence="2" type="ORF">IAB19_03525</name>
</gene>
<proteinExistence type="predicted"/>
<dbReference type="InterPro" id="IPR006750">
    <property type="entry name" value="YdcZ"/>
</dbReference>
<evidence type="ECO:0000256" key="1">
    <source>
        <dbReference type="SAM" id="Phobius"/>
    </source>
</evidence>
<keyword evidence="1" id="KW-1133">Transmembrane helix</keyword>
<reference evidence="2" key="2">
    <citation type="journal article" date="2021" name="PeerJ">
        <title>Extensive microbial diversity within the chicken gut microbiome revealed by metagenomics and culture.</title>
        <authorList>
            <person name="Gilroy R."/>
            <person name="Ravi A."/>
            <person name="Getino M."/>
            <person name="Pursley I."/>
            <person name="Horton D.L."/>
            <person name="Alikhan N.F."/>
            <person name="Baker D."/>
            <person name="Gharbi K."/>
            <person name="Hall N."/>
            <person name="Watson M."/>
            <person name="Adriaenssens E.M."/>
            <person name="Foster-Nyarko E."/>
            <person name="Jarju S."/>
            <person name="Secka A."/>
            <person name="Antonio M."/>
            <person name="Oren A."/>
            <person name="Chaudhuri R.R."/>
            <person name="La Ragione R."/>
            <person name="Hildebrand F."/>
            <person name="Pallen M.J."/>
        </authorList>
    </citation>
    <scope>NUCLEOTIDE SEQUENCE</scope>
    <source>
        <strain evidence="2">17213</strain>
    </source>
</reference>
<feature type="transmembrane region" description="Helical" evidence="1">
    <location>
        <begin position="97"/>
        <end position="121"/>
    </location>
</feature>
<feature type="transmembrane region" description="Helical" evidence="1">
    <location>
        <begin position="264"/>
        <end position="284"/>
    </location>
</feature>
<feature type="transmembrane region" description="Helical" evidence="1">
    <location>
        <begin position="165"/>
        <end position="184"/>
    </location>
</feature>
<feature type="transmembrane region" description="Helical" evidence="1">
    <location>
        <begin position="34"/>
        <end position="55"/>
    </location>
</feature>
<organism evidence="2 3">
    <name type="scientific">Candidatus Avisuccinivibrio stercorigallinarum</name>
    <dbReference type="NCBI Taxonomy" id="2840704"/>
    <lineage>
        <taxon>Bacteria</taxon>
        <taxon>Pseudomonadati</taxon>
        <taxon>Pseudomonadota</taxon>
        <taxon>Gammaproteobacteria</taxon>
        <taxon>Aeromonadales</taxon>
        <taxon>Succinivibrionaceae</taxon>
        <taxon>Succinivibrionaceae incertae sedis</taxon>
        <taxon>Candidatus Avisuccinivibrio</taxon>
    </lineage>
</organism>
<keyword evidence="1" id="KW-0472">Membrane</keyword>
<reference evidence="2" key="1">
    <citation type="submission" date="2020-10" db="EMBL/GenBank/DDBJ databases">
        <authorList>
            <person name="Gilroy R."/>
        </authorList>
    </citation>
    <scope>NUCLEOTIDE SEQUENCE</scope>
    <source>
        <strain evidence="2">17213</strain>
    </source>
</reference>
<feature type="transmembrane region" description="Helical" evidence="1">
    <location>
        <begin position="236"/>
        <end position="257"/>
    </location>
</feature>
<keyword evidence="1" id="KW-0812">Transmembrane</keyword>
<dbReference type="PANTHER" id="PTHR34821">
    <property type="entry name" value="INNER MEMBRANE PROTEIN YDCZ"/>
    <property type="match status" value="1"/>
</dbReference>
<comment type="caution">
    <text evidence="2">The sequence shown here is derived from an EMBL/GenBank/DDBJ whole genome shotgun (WGS) entry which is preliminary data.</text>
</comment>
<dbReference type="Proteomes" id="UP000823631">
    <property type="component" value="Unassembled WGS sequence"/>
</dbReference>
<evidence type="ECO:0000313" key="2">
    <source>
        <dbReference type="EMBL" id="MBO8415436.1"/>
    </source>
</evidence>
<feature type="transmembrane region" description="Helical" evidence="1">
    <location>
        <begin position="67"/>
        <end position="91"/>
    </location>
</feature>
<dbReference type="AlphaFoldDB" id="A0A9D9D992"/>
<name>A0A9D9D992_9GAMM</name>
<evidence type="ECO:0000313" key="3">
    <source>
        <dbReference type="Proteomes" id="UP000823631"/>
    </source>
</evidence>
<dbReference type="Pfam" id="PF04657">
    <property type="entry name" value="DMT_YdcZ"/>
    <property type="match status" value="2"/>
</dbReference>
<sequence length="310" mass="33191">MTLLMLMLAALLTGTATPWQTAVNARIRLQLNSALLASFVNCAVGVCLLLLLMLLRGESFYRDLNELSALPWWYFISGPLGAAILLIALVILPRLGLVGSTIATMSGMLLSGVLFDHFALFHLAEHRFDLPRAAGLLLIFLGLMLTLQVHTYLKHYGSKVQKGAVLWFALGLISGSCMTTQGAINSLFAQELHSMLYCALFSMAVTALLCLALAACSGRGPATLKKLQFKGRLCEYSGGLMGVINICGNALLMPLIGAGTLMTLIIAGQLLCSMLLDHFGVLGLKRRPVTLTRLAGLVIIAAGICCIKLI</sequence>